<evidence type="ECO:0000256" key="1">
    <source>
        <dbReference type="ARBA" id="ARBA00022723"/>
    </source>
</evidence>
<accession>A0ABW5FIS9</accession>
<sequence length="67" mass="7252">MKSTYTVNGMSCGHCASSLTEEVSKLDGVRTVDVDVENKRVTITSETPLPFELITNAVTEAGYELVN</sequence>
<dbReference type="Proteomes" id="UP001597417">
    <property type="component" value="Unassembled WGS sequence"/>
</dbReference>
<gene>
    <name evidence="3" type="ORF">ACFSXZ_01010</name>
</gene>
<feature type="domain" description="HMA" evidence="2">
    <location>
        <begin position="1"/>
        <end position="66"/>
    </location>
</feature>
<dbReference type="EMBL" id="JBHUKR010000002">
    <property type="protein sequence ID" value="MFD2414903.1"/>
    <property type="molecule type" value="Genomic_DNA"/>
</dbReference>
<dbReference type="InterPro" id="IPR006121">
    <property type="entry name" value="HMA_dom"/>
</dbReference>
<dbReference type="Pfam" id="PF00403">
    <property type="entry name" value="HMA"/>
    <property type="match status" value="1"/>
</dbReference>
<dbReference type="PROSITE" id="PS50846">
    <property type="entry name" value="HMA_2"/>
    <property type="match status" value="1"/>
</dbReference>
<dbReference type="Gene3D" id="3.30.70.100">
    <property type="match status" value="1"/>
</dbReference>
<dbReference type="PRINTS" id="PR00944">
    <property type="entry name" value="CUEXPORT"/>
</dbReference>
<comment type="caution">
    <text evidence="3">The sequence shown here is derived from an EMBL/GenBank/DDBJ whole genome shotgun (WGS) entry which is preliminary data.</text>
</comment>
<dbReference type="PROSITE" id="PS01047">
    <property type="entry name" value="HMA_1"/>
    <property type="match status" value="1"/>
</dbReference>
<evidence type="ECO:0000259" key="2">
    <source>
        <dbReference type="PROSITE" id="PS50846"/>
    </source>
</evidence>
<dbReference type="InterPro" id="IPR000428">
    <property type="entry name" value="Cu-bd"/>
</dbReference>
<organism evidence="3 4">
    <name type="scientific">Amycolatopsis pigmentata</name>
    <dbReference type="NCBI Taxonomy" id="450801"/>
    <lineage>
        <taxon>Bacteria</taxon>
        <taxon>Bacillati</taxon>
        <taxon>Actinomycetota</taxon>
        <taxon>Actinomycetes</taxon>
        <taxon>Pseudonocardiales</taxon>
        <taxon>Pseudonocardiaceae</taxon>
        <taxon>Amycolatopsis</taxon>
    </lineage>
</organism>
<evidence type="ECO:0000313" key="4">
    <source>
        <dbReference type="Proteomes" id="UP001597417"/>
    </source>
</evidence>
<reference evidence="4" key="1">
    <citation type="journal article" date="2019" name="Int. J. Syst. Evol. Microbiol.">
        <title>The Global Catalogue of Microorganisms (GCM) 10K type strain sequencing project: providing services to taxonomists for standard genome sequencing and annotation.</title>
        <authorList>
            <consortium name="The Broad Institute Genomics Platform"/>
            <consortium name="The Broad Institute Genome Sequencing Center for Infectious Disease"/>
            <person name="Wu L."/>
            <person name="Ma J."/>
        </authorList>
    </citation>
    <scope>NUCLEOTIDE SEQUENCE [LARGE SCALE GENOMIC DNA]</scope>
    <source>
        <strain evidence="4">CGMCC 4.7645</strain>
    </source>
</reference>
<dbReference type="SUPFAM" id="SSF55008">
    <property type="entry name" value="HMA, heavy metal-associated domain"/>
    <property type="match status" value="1"/>
</dbReference>
<protein>
    <submittedName>
        <fullName evidence="3">Heavy-metal-associated domain-containing protein</fullName>
    </submittedName>
</protein>
<dbReference type="RefSeq" id="WP_378260196.1">
    <property type="nucleotide sequence ID" value="NZ_JBHUKR010000002.1"/>
</dbReference>
<dbReference type="InterPro" id="IPR017969">
    <property type="entry name" value="Heavy-metal-associated_CS"/>
</dbReference>
<proteinExistence type="predicted"/>
<keyword evidence="1" id="KW-0479">Metal-binding</keyword>
<keyword evidence="4" id="KW-1185">Reference proteome</keyword>
<evidence type="ECO:0000313" key="3">
    <source>
        <dbReference type="EMBL" id="MFD2414903.1"/>
    </source>
</evidence>
<name>A0ABW5FIS9_9PSEU</name>
<dbReference type="InterPro" id="IPR036163">
    <property type="entry name" value="HMA_dom_sf"/>
</dbReference>
<dbReference type="CDD" id="cd00371">
    <property type="entry name" value="HMA"/>
    <property type="match status" value="1"/>
</dbReference>